<dbReference type="AlphaFoldDB" id="A0A0E9TGK2"/>
<accession>A0A0E9TGK2</accession>
<name>A0A0E9TGK2_ANGAN</name>
<dbReference type="EMBL" id="GBXM01056739">
    <property type="protein sequence ID" value="JAH51838.1"/>
    <property type="molecule type" value="Transcribed_RNA"/>
</dbReference>
<reference evidence="1" key="2">
    <citation type="journal article" date="2015" name="Fish Shellfish Immunol.">
        <title>Early steps in the European eel (Anguilla anguilla)-Vibrio vulnificus interaction in the gills: Role of the RtxA13 toxin.</title>
        <authorList>
            <person name="Callol A."/>
            <person name="Pajuelo D."/>
            <person name="Ebbesson L."/>
            <person name="Teles M."/>
            <person name="MacKenzie S."/>
            <person name="Amaro C."/>
        </authorList>
    </citation>
    <scope>NUCLEOTIDE SEQUENCE</scope>
</reference>
<organism evidence="1">
    <name type="scientific">Anguilla anguilla</name>
    <name type="common">European freshwater eel</name>
    <name type="synonym">Muraena anguilla</name>
    <dbReference type="NCBI Taxonomy" id="7936"/>
    <lineage>
        <taxon>Eukaryota</taxon>
        <taxon>Metazoa</taxon>
        <taxon>Chordata</taxon>
        <taxon>Craniata</taxon>
        <taxon>Vertebrata</taxon>
        <taxon>Euteleostomi</taxon>
        <taxon>Actinopterygii</taxon>
        <taxon>Neopterygii</taxon>
        <taxon>Teleostei</taxon>
        <taxon>Anguilliformes</taxon>
        <taxon>Anguillidae</taxon>
        <taxon>Anguilla</taxon>
    </lineage>
</organism>
<reference evidence="1" key="1">
    <citation type="submission" date="2014-11" db="EMBL/GenBank/DDBJ databases">
        <authorList>
            <person name="Amaro Gonzalez C."/>
        </authorList>
    </citation>
    <scope>NUCLEOTIDE SEQUENCE</scope>
</reference>
<proteinExistence type="predicted"/>
<protein>
    <submittedName>
        <fullName evidence="1">Uncharacterized protein</fullName>
    </submittedName>
</protein>
<sequence>MKVGLERVPASVYRCRHSLQPHFHNLPTAAGATMSSSLNVKGKFCLTYLWDN</sequence>
<evidence type="ECO:0000313" key="1">
    <source>
        <dbReference type="EMBL" id="JAH51838.1"/>
    </source>
</evidence>